<gene>
    <name evidence="2" type="ORF">TAPDE_000198</name>
</gene>
<feature type="region of interest" description="Disordered" evidence="1">
    <location>
        <begin position="95"/>
        <end position="130"/>
    </location>
</feature>
<dbReference type="EMBL" id="CAHR02000005">
    <property type="protein sequence ID" value="CCG80665.1"/>
    <property type="molecule type" value="Genomic_DNA"/>
</dbReference>
<keyword evidence="3" id="KW-1185">Reference proteome</keyword>
<organism evidence="2 3">
    <name type="scientific">Taphrina deformans (strain PYCC 5710 / ATCC 11124 / CBS 356.35 / IMI 108563 / JCM 9778 / NBRC 8474)</name>
    <name type="common">Peach leaf curl fungus</name>
    <name type="synonym">Lalaria deformans</name>
    <dbReference type="NCBI Taxonomy" id="1097556"/>
    <lineage>
        <taxon>Eukaryota</taxon>
        <taxon>Fungi</taxon>
        <taxon>Dikarya</taxon>
        <taxon>Ascomycota</taxon>
        <taxon>Taphrinomycotina</taxon>
        <taxon>Taphrinomycetes</taxon>
        <taxon>Taphrinales</taxon>
        <taxon>Taphrinaceae</taxon>
        <taxon>Taphrina</taxon>
    </lineage>
</organism>
<dbReference type="AlphaFoldDB" id="R4X6G2"/>
<dbReference type="STRING" id="1097556.R4X6G2"/>
<dbReference type="Proteomes" id="UP000013776">
    <property type="component" value="Unassembled WGS sequence"/>
</dbReference>
<feature type="compositionally biased region" description="Basic and acidic residues" evidence="1">
    <location>
        <begin position="97"/>
        <end position="107"/>
    </location>
</feature>
<proteinExistence type="predicted"/>
<dbReference type="VEuPathDB" id="FungiDB:TAPDE_000198"/>
<evidence type="ECO:0000313" key="2">
    <source>
        <dbReference type="EMBL" id="CCG80665.1"/>
    </source>
</evidence>
<dbReference type="OrthoDB" id="421051at2759"/>
<sequence>MPPGDTLSGFWAIFNRWNPMGQHPNIPTLTDIQSRLAYSASVPALVKAKDMSIYMRPPVGDFGTLEFGSFQLIYDIGYKYAKNFLRDAESDGILDSVSRKNEGEKHPSRLSRRRSQRSEHRKAGHRRNSL</sequence>
<dbReference type="eggNOG" id="KOG2968">
    <property type="taxonomic scope" value="Eukaryota"/>
</dbReference>
<protein>
    <submittedName>
        <fullName evidence="2">Lysophospholipase nte-1</fullName>
    </submittedName>
</protein>
<accession>R4X6G2</accession>
<comment type="caution">
    <text evidence="2">The sequence shown here is derived from an EMBL/GenBank/DDBJ whole genome shotgun (WGS) entry which is preliminary data.</text>
</comment>
<name>R4X6G2_TAPDE</name>
<reference evidence="2 3" key="1">
    <citation type="journal article" date="2013" name="MBio">
        <title>Genome sequencing of the plant pathogen Taphrina deformans, the causal agent of peach leaf curl.</title>
        <authorList>
            <person name="Cisse O.H."/>
            <person name="Almeida J.M.G.C.F."/>
            <person name="Fonseca A."/>
            <person name="Kumar A.A."/>
            <person name="Salojaervi J."/>
            <person name="Overmyer K."/>
            <person name="Hauser P.M."/>
            <person name="Pagni M."/>
        </authorList>
    </citation>
    <scope>NUCLEOTIDE SEQUENCE [LARGE SCALE GENOMIC DNA]</scope>
    <source>
        <strain evidence="3">PYCC 5710 / ATCC 11124 / CBS 356.35 / IMI 108563 / JCM 9778 / NBRC 8474</strain>
    </source>
</reference>
<evidence type="ECO:0000256" key="1">
    <source>
        <dbReference type="SAM" id="MobiDB-lite"/>
    </source>
</evidence>
<evidence type="ECO:0000313" key="3">
    <source>
        <dbReference type="Proteomes" id="UP000013776"/>
    </source>
</evidence>
<feature type="compositionally biased region" description="Basic residues" evidence="1">
    <location>
        <begin position="108"/>
        <end position="130"/>
    </location>
</feature>